<reference evidence="9" key="1">
    <citation type="journal article" date="2019" name="Nat. Commun.">
        <title>Expansion of phycobilisome linker gene families in mesophilic red algae.</title>
        <authorList>
            <person name="Lee J."/>
            <person name="Kim D."/>
            <person name="Bhattacharya D."/>
            <person name="Yoon H.S."/>
        </authorList>
    </citation>
    <scope>NUCLEOTIDE SEQUENCE [LARGE SCALE GENOMIC DNA]</scope>
    <source>
        <strain evidence="9">CCMP 1328</strain>
    </source>
</reference>
<keyword evidence="2 7" id="KW-0812">Transmembrane</keyword>
<evidence type="ECO:0000256" key="3">
    <source>
        <dbReference type="ARBA" id="ARBA00022824"/>
    </source>
</evidence>
<evidence type="ECO:0000256" key="7">
    <source>
        <dbReference type="SAM" id="Phobius"/>
    </source>
</evidence>
<evidence type="ECO:0000313" key="8">
    <source>
        <dbReference type="EMBL" id="KAA8495987.1"/>
    </source>
</evidence>
<sequence>MVWIRVEGKVQEVLARAAELEPAGGGNAAGSSGTEEKGACAGTGANSDANVIVTRNHVQYVTHRALYNACDALVQALARDGGDHSSYSFEKVLAEDTSRLEFELPVEKAPRSAELDRRLRQIEIRAQNQAYAKMVGDVAPAFAMQAQLGENASASAFVSSLRSQTSMGGNVIATMLTCFGVGFFLAQAYYGLDHPFAKYVGGAVGLSIGLFLDAILVMARVHTIDKAVEKSKNVKKGKRE</sequence>
<dbReference type="GO" id="GO:0070072">
    <property type="term" value="P:vacuolar proton-transporting V-type ATPase complex assembly"/>
    <property type="evidence" value="ECO:0007669"/>
    <property type="project" value="InterPro"/>
</dbReference>
<dbReference type="Proteomes" id="UP000324585">
    <property type="component" value="Unassembled WGS sequence"/>
</dbReference>
<keyword evidence="5 7" id="KW-0472">Membrane</keyword>
<dbReference type="PANTHER" id="PTHR31394:SF1">
    <property type="entry name" value="TRANSMEMBRANE PROTEIN 199"/>
    <property type="match status" value="1"/>
</dbReference>
<dbReference type="GO" id="GO:0005789">
    <property type="term" value="C:endoplasmic reticulum membrane"/>
    <property type="evidence" value="ECO:0007669"/>
    <property type="project" value="UniProtKB-SubCell"/>
</dbReference>
<keyword evidence="4 7" id="KW-1133">Transmembrane helix</keyword>
<protein>
    <submittedName>
        <fullName evidence="8">Uncharacterized protein</fullName>
    </submittedName>
</protein>
<evidence type="ECO:0000256" key="6">
    <source>
        <dbReference type="SAM" id="MobiDB-lite"/>
    </source>
</evidence>
<dbReference type="PANTHER" id="PTHR31394">
    <property type="entry name" value="TRANSMEMBRANE PROTEIN 199"/>
    <property type="match status" value="1"/>
</dbReference>
<keyword evidence="3" id="KW-0256">Endoplasmic reticulum</keyword>
<dbReference type="InterPro" id="IPR021013">
    <property type="entry name" value="ATPase_Vma12"/>
</dbReference>
<evidence type="ECO:0000256" key="1">
    <source>
        <dbReference type="ARBA" id="ARBA00004477"/>
    </source>
</evidence>
<dbReference type="Pfam" id="PF11712">
    <property type="entry name" value="Vma12"/>
    <property type="match status" value="1"/>
</dbReference>
<evidence type="ECO:0000313" key="9">
    <source>
        <dbReference type="Proteomes" id="UP000324585"/>
    </source>
</evidence>
<keyword evidence="9" id="KW-1185">Reference proteome</keyword>
<feature type="transmembrane region" description="Helical" evidence="7">
    <location>
        <begin position="171"/>
        <end position="190"/>
    </location>
</feature>
<proteinExistence type="predicted"/>
<dbReference type="OrthoDB" id="2018698at2759"/>
<evidence type="ECO:0000256" key="5">
    <source>
        <dbReference type="ARBA" id="ARBA00023136"/>
    </source>
</evidence>
<evidence type="ECO:0000256" key="4">
    <source>
        <dbReference type="ARBA" id="ARBA00022989"/>
    </source>
</evidence>
<evidence type="ECO:0000256" key="2">
    <source>
        <dbReference type="ARBA" id="ARBA00022692"/>
    </source>
</evidence>
<gene>
    <name evidence="8" type="ORF">FVE85_2142</name>
</gene>
<feature type="region of interest" description="Disordered" evidence="6">
    <location>
        <begin position="22"/>
        <end position="41"/>
    </location>
</feature>
<organism evidence="8 9">
    <name type="scientific">Porphyridium purpureum</name>
    <name type="common">Red alga</name>
    <name type="synonym">Porphyridium cruentum</name>
    <dbReference type="NCBI Taxonomy" id="35688"/>
    <lineage>
        <taxon>Eukaryota</taxon>
        <taxon>Rhodophyta</taxon>
        <taxon>Bangiophyceae</taxon>
        <taxon>Porphyridiales</taxon>
        <taxon>Porphyridiaceae</taxon>
        <taxon>Porphyridium</taxon>
    </lineage>
</organism>
<comment type="caution">
    <text evidence="8">The sequence shown here is derived from an EMBL/GenBank/DDBJ whole genome shotgun (WGS) entry which is preliminary data.</text>
</comment>
<dbReference type="EMBL" id="VRMN01000003">
    <property type="protein sequence ID" value="KAA8495987.1"/>
    <property type="molecule type" value="Genomic_DNA"/>
</dbReference>
<feature type="transmembrane region" description="Helical" evidence="7">
    <location>
        <begin position="196"/>
        <end position="217"/>
    </location>
</feature>
<accession>A0A5J4YZV5</accession>
<name>A0A5J4YZV5_PORPP</name>
<comment type="subcellular location">
    <subcellularLocation>
        <location evidence="1">Endoplasmic reticulum membrane</location>
        <topology evidence="1">Multi-pass membrane protein</topology>
    </subcellularLocation>
</comment>
<dbReference type="AlphaFoldDB" id="A0A5J4YZV5"/>